<dbReference type="KEGG" id="cqu:CpipJ_CPIJ000696"/>
<dbReference type="Proteomes" id="UP000002320">
    <property type="component" value="Unassembled WGS sequence"/>
</dbReference>
<proteinExistence type="predicted"/>
<dbReference type="OrthoDB" id="7742032at2759"/>
<dbReference type="InParanoid" id="B0W0M7"/>
<reference evidence="1" key="1">
    <citation type="submission" date="2007-03" db="EMBL/GenBank/DDBJ databases">
        <title>Annotation of Culex pipiens quinquefasciatus.</title>
        <authorList>
            <consortium name="The Broad Institute Genome Sequencing Platform"/>
            <person name="Atkinson P.W."/>
            <person name="Hemingway J."/>
            <person name="Christensen B.M."/>
            <person name="Higgs S."/>
            <person name="Kodira C."/>
            <person name="Hannick L."/>
            <person name="Megy K."/>
            <person name="O'Leary S."/>
            <person name="Pearson M."/>
            <person name="Haas B.J."/>
            <person name="Mauceli E."/>
            <person name="Wortman J.R."/>
            <person name="Lee N.H."/>
            <person name="Guigo R."/>
            <person name="Stanke M."/>
            <person name="Alvarado L."/>
            <person name="Amedeo P."/>
            <person name="Antoine C.H."/>
            <person name="Arensburger P."/>
            <person name="Bidwell S.L."/>
            <person name="Crawford M."/>
            <person name="Camaro F."/>
            <person name="Devon K."/>
            <person name="Engels R."/>
            <person name="Hammond M."/>
            <person name="Howarth C."/>
            <person name="Koehrsen M."/>
            <person name="Lawson D."/>
            <person name="Montgomery P."/>
            <person name="Nene V."/>
            <person name="Nusbaum C."/>
            <person name="Puiu D."/>
            <person name="Romero-Severson J."/>
            <person name="Severson D.W."/>
            <person name="Shumway M."/>
            <person name="Sisk P."/>
            <person name="Stolte C."/>
            <person name="Zeng Q."/>
            <person name="Eisenstadt E."/>
            <person name="Fraser-Liggett C."/>
            <person name="Strausberg R."/>
            <person name="Galagan J."/>
            <person name="Birren B."/>
            <person name="Collins F.H."/>
        </authorList>
    </citation>
    <scope>NUCLEOTIDE SEQUENCE [LARGE SCALE GENOMIC DNA]</scope>
    <source>
        <strain evidence="1">JHB</strain>
    </source>
</reference>
<dbReference type="HOGENOM" id="CLU_1705994_0_0_1"/>
<dbReference type="EnsemblMetazoa" id="CPIJ000696-RA">
    <property type="protein sequence ID" value="CPIJ000696-PA"/>
    <property type="gene ID" value="CPIJ000696"/>
</dbReference>
<dbReference type="AlphaFoldDB" id="B0W0M7"/>
<accession>B0W0M7</accession>
<name>B0W0M7_CULQU</name>
<evidence type="ECO:0000313" key="1">
    <source>
        <dbReference type="EMBL" id="EDS41329.1"/>
    </source>
</evidence>
<reference evidence="2" key="2">
    <citation type="submission" date="2020-05" db="UniProtKB">
        <authorList>
            <consortium name="EnsemblMetazoa"/>
        </authorList>
    </citation>
    <scope>IDENTIFICATION</scope>
    <source>
        <strain evidence="2">JHB</strain>
    </source>
</reference>
<dbReference type="VEuPathDB" id="VectorBase:CQUJHB012519"/>
<organism>
    <name type="scientific">Culex quinquefasciatus</name>
    <name type="common">Southern house mosquito</name>
    <name type="synonym">Culex pungens</name>
    <dbReference type="NCBI Taxonomy" id="7176"/>
    <lineage>
        <taxon>Eukaryota</taxon>
        <taxon>Metazoa</taxon>
        <taxon>Ecdysozoa</taxon>
        <taxon>Arthropoda</taxon>
        <taxon>Hexapoda</taxon>
        <taxon>Insecta</taxon>
        <taxon>Pterygota</taxon>
        <taxon>Neoptera</taxon>
        <taxon>Endopterygota</taxon>
        <taxon>Diptera</taxon>
        <taxon>Nematocera</taxon>
        <taxon>Culicoidea</taxon>
        <taxon>Culicidae</taxon>
        <taxon>Culicinae</taxon>
        <taxon>Culicini</taxon>
        <taxon>Culex</taxon>
        <taxon>Culex</taxon>
    </lineage>
</organism>
<evidence type="ECO:0000313" key="2">
    <source>
        <dbReference type="EnsemblMetazoa" id="CPIJ000696-PA"/>
    </source>
</evidence>
<keyword evidence="3" id="KW-1185">Reference proteome</keyword>
<gene>
    <name evidence="2" type="primary">6031457</name>
    <name evidence="1" type="ORF">CpipJ_CPIJ000696</name>
</gene>
<dbReference type="EMBL" id="DS231818">
    <property type="protein sequence ID" value="EDS41329.1"/>
    <property type="molecule type" value="Genomic_DNA"/>
</dbReference>
<protein>
    <submittedName>
        <fullName evidence="1 2">Uncharacterized protein</fullName>
    </submittedName>
</protein>
<dbReference type="VEuPathDB" id="VectorBase:CPIJ000696"/>
<sequence length="154" mass="17199">MGLFSGESTKKDEIHCSSPTVSALSKVLRIVRVACLIEIAVRPGGDFKNVAMSSLTLNSVSDRISYTPLWGQYGSVKKSAGRYSKRCLRTRSWSGQKTTPSVRLLEQLEVCCEELNVAHERYLTTDGERTRTQCGLSRRGGKEPPLVTYSRRRI</sequence>
<evidence type="ECO:0000313" key="3">
    <source>
        <dbReference type="Proteomes" id="UP000002320"/>
    </source>
</evidence>